<dbReference type="AlphaFoldDB" id="A0A1U9MJR0"/>
<dbReference type="PANTHER" id="PTHR30572:SF4">
    <property type="entry name" value="ABC TRANSPORTER PERMEASE YTRF"/>
    <property type="match status" value="1"/>
</dbReference>
<accession>A0A1U9MJR0</accession>
<organism evidence="10 11">
    <name type="scientific">Bartonella choladocola</name>
    <dbReference type="NCBI Taxonomy" id="2750995"/>
    <lineage>
        <taxon>Bacteria</taxon>
        <taxon>Pseudomonadati</taxon>
        <taxon>Pseudomonadota</taxon>
        <taxon>Alphaproteobacteria</taxon>
        <taxon>Hyphomicrobiales</taxon>
        <taxon>Bartonellaceae</taxon>
        <taxon>Bartonella</taxon>
    </lineage>
</organism>
<dbReference type="RefSeq" id="WP_077993371.1">
    <property type="nucleotide sequence ID" value="NZ_CAXUOT020000003.1"/>
</dbReference>
<evidence type="ECO:0000313" key="11">
    <source>
        <dbReference type="Proteomes" id="UP000189632"/>
    </source>
</evidence>
<evidence type="ECO:0000259" key="8">
    <source>
        <dbReference type="Pfam" id="PF02687"/>
    </source>
</evidence>
<sequence>MTPRYTIWKNTFIETWRDFHATKGRNLLALIGIIIGTAAVIATLHYSHNAKEEAISQFSKLGTDVIGLSIYSTKGQSNFSLDDAKQMASEVKGIRSYSVVIGSSGTIRNGRLLENTQILAVSQDYYSISRSKIAVGRQIYDLDGYAPFVVLGKSIADKIADFTAKPVKMGDKITLQGESFEVVGILDTTPPNSVLMVDLNNSVLIAFNAARRVMTDTQVSNMAIRIAADADEKEVSANLQLWLSQKDPSLIPRIQTAQQVIETIDAQMRIYAYLLLGIGSISLLVSGVGIMNVMLISVLERRHEIGLRRAIGATQMDIVILFLSNSLILCFIGAFIGLLTGTIAGWFFAMLSGWSFAPSILALPLGIALSIVVGLFFGIYPAIRASKLDIVAALRSE</sequence>
<name>A0A1U9MJR0_9HYPH</name>
<keyword evidence="5 7" id="KW-0472">Membrane</keyword>
<protein>
    <submittedName>
        <fullName evidence="10">ABC transport system permease protein</fullName>
    </submittedName>
</protein>
<keyword evidence="11" id="KW-1185">Reference proteome</keyword>
<dbReference type="PANTHER" id="PTHR30572">
    <property type="entry name" value="MEMBRANE COMPONENT OF TRANSPORTER-RELATED"/>
    <property type="match status" value="1"/>
</dbReference>
<evidence type="ECO:0000256" key="6">
    <source>
        <dbReference type="ARBA" id="ARBA00038076"/>
    </source>
</evidence>
<dbReference type="EMBL" id="CP015625">
    <property type="protein sequence ID" value="AQT47953.1"/>
    <property type="molecule type" value="Genomic_DNA"/>
</dbReference>
<comment type="subcellular location">
    <subcellularLocation>
        <location evidence="1">Cell membrane</location>
        <topology evidence="1">Multi-pass membrane protein</topology>
    </subcellularLocation>
</comment>
<dbReference type="GO" id="GO:0022857">
    <property type="term" value="F:transmembrane transporter activity"/>
    <property type="evidence" value="ECO:0007669"/>
    <property type="project" value="TreeGrafter"/>
</dbReference>
<keyword evidence="4 7" id="KW-1133">Transmembrane helix</keyword>
<dbReference type="InterPro" id="IPR050250">
    <property type="entry name" value="Macrolide_Exporter_MacB"/>
</dbReference>
<feature type="transmembrane region" description="Helical" evidence="7">
    <location>
        <begin position="320"/>
        <end position="348"/>
    </location>
</feature>
<keyword evidence="2" id="KW-1003">Cell membrane</keyword>
<evidence type="ECO:0000313" key="10">
    <source>
        <dbReference type="EMBL" id="AQT47953.1"/>
    </source>
</evidence>
<feature type="transmembrane region" description="Helical" evidence="7">
    <location>
        <begin position="27"/>
        <end position="46"/>
    </location>
</feature>
<feature type="domain" description="ABC3 transporter permease C-terminal" evidence="8">
    <location>
        <begin position="278"/>
        <end position="389"/>
    </location>
</feature>
<feature type="transmembrane region" description="Helical" evidence="7">
    <location>
        <begin position="270"/>
        <end position="299"/>
    </location>
</feature>
<keyword evidence="3 7" id="KW-0812">Transmembrane</keyword>
<evidence type="ECO:0000256" key="2">
    <source>
        <dbReference type="ARBA" id="ARBA00022475"/>
    </source>
</evidence>
<dbReference type="InterPro" id="IPR003838">
    <property type="entry name" value="ABC3_permease_C"/>
</dbReference>
<feature type="transmembrane region" description="Helical" evidence="7">
    <location>
        <begin position="360"/>
        <end position="380"/>
    </location>
</feature>
<dbReference type="Proteomes" id="UP000189632">
    <property type="component" value="Chromosome"/>
</dbReference>
<dbReference type="GO" id="GO:0005886">
    <property type="term" value="C:plasma membrane"/>
    <property type="evidence" value="ECO:0007669"/>
    <property type="project" value="UniProtKB-SubCell"/>
</dbReference>
<feature type="domain" description="MacB-like periplasmic core" evidence="9">
    <location>
        <begin position="27"/>
        <end position="240"/>
    </location>
</feature>
<dbReference type="InterPro" id="IPR025857">
    <property type="entry name" value="MacB_PCD"/>
</dbReference>
<proteinExistence type="inferred from homology"/>
<dbReference type="KEGG" id="bapi:BBC0122_018560"/>
<evidence type="ECO:0000256" key="4">
    <source>
        <dbReference type="ARBA" id="ARBA00022989"/>
    </source>
</evidence>
<evidence type="ECO:0000256" key="3">
    <source>
        <dbReference type="ARBA" id="ARBA00022692"/>
    </source>
</evidence>
<evidence type="ECO:0000256" key="7">
    <source>
        <dbReference type="SAM" id="Phobius"/>
    </source>
</evidence>
<comment type="similarity">
    <text evidence="6">Belongs to the ABC-4 integral membrane protein family.</text>
</comment>
<dbReference type="Pfam" id="PF02687">
    <property type="entry name" value="FtsX"/>
    <property type="match status" value="1"/>
</dbReference>
<dbReference type="Pfam" id="PF12704">
    <property type="entry name" value="MacB_PCD"/>
    <property type="match status" value="1"/>
</dbReference>
<dbReference type="OrthoDB" id="9770036at2"/>
<evidence type="ECO:0000256" key="1">
    <source>
        <dbReference type="ARBA" id="ARBA00004651"/>
    </source>
</evidence>
<reference evidence="10 11" key="1">
    <citation type="submission" date="2016-11" db="EMBL/GenBank/DDBJ databases">
        <title>Comparative genomics of Bartonella apis.</title>
        <authorList>
            <person name="Engel P."/>
        </authorList>
    </citation>
    <scope>NUCLEOTIDE SEQUENCE [LARGE SCALE GENOMIC DNA]</scope>
    <source>
        <strain evidence="10 11">BBC0122</strain>
    </source>
</reference>
<evidence type="ECO:0000256" key="5">
    <source>
        <dbReference type="ARBA" id="ARBA00023136"/>
    </source>
</evidence>
<gene>
    <name evidence="10" type="ORF">BBC0122_018560</name>
</gene>
<evidence type="ECO:0000259" key="9">
    <source>
        <dbReference type="Pfam" id="PF12704"/>
    </source>
</evidence>